<feature type="compositionally biased region" description="Pro residues" evidence="4">
    <location>
        <begin position="15"/>
        <end position="27"/>
    </location>
</feature>
<feature type="repeat" description="PPR" evidence="3">
    <location>
        <begin position="311"/>
        <end position="345"/>
    </location>
</feature>
<dbReference type="PROSITE" id="PS51375">
    <property type="entry name" value="PPR"/>
    <property type="match status" value="6"/>
</dbReference>
<feature type="repeat" description="PPR" evidence="3">
    <location>
        <begin position="276"/>
        <end position="310"/>
    </location>
</feature>
<dbReference type="InterPro" id="IPR050667">
    <property type="entry name" value="PPR-containing_protein"/>
</dbReference>
<dbReference type="EMBL" id="GDJX01009836">
    <property type="protein sequence ID" value="JAT58100.1"/>
    <property type="molecule type" value="Transcribed_RNA"/>
</dbReference>
<evidence type="ECO:0000256" key="1">
    <source>
        <dbReference type="ARBA" id="ARBA00007626"/>
    </source>
</evidence>
<evidence type="ECO:0000313" key="5">
    <source>
        <dbReference type="EMBL" id="JAT58100.1"/>
    </source>
</evidence>
<dbReference type="InterPro" id="IPR011990">
    <property type="entry name" value="TPR-like_helical_dom_sf"/>
</dbReference>
<dbReference type="NCBIfam" id="TIGR00756">
    <property type="entry name" value="PPR"/>
    <property type="match status" value="5"/>
</dbReference>
<evidence type="ECO:0000256" key="3">
    <source>
        <dbReference type="PROSITE-ProRule" id="PRU00708"/>
    </source>
</evidence>
<feature type="repeat" description="PPR" evidence="3">
    <location>
        <begin position="346"/>
        <end position="380"/>
    </location>
</feature>
<feature type="repeat" description="PPR" evidence="3">
    <location>
        <begin position="381"/>
        <end position="415"/>
    </location>
</feature>
<feature type="repeat" description="PPR" evidence="3">
    <location>
        <begin position="206"/>
        <end position="240"/>
    </location>
</feature>
<feature type="repeat" description="PPR" evidence="3">
    <location>
        <begin position="241"/>
        <end position="275"/>
    </location>
</feature>
<dbReference type="PANTHER" id="PTHR47939:SF13">
    <property type="entry name" value="OS03G0201400 PROTEIN"/>
    <property type="match status" value="1"/>
</dbReference>
<evidence type="ECO:0000256" key="4">
    <source>
        <dbReference type="SAM" id="MobiDB-lite"/>
    </source>
</evidence>
<protein>
    <submittedName>
        <fullName evidence="5">Pentatricopeptide repeat-containing protein At3g61360</fullName>
    </submittedName>
</protein>
<dbReference type="Pfam" id="PF13041">
    <property type="entry name" value="PPR_2"/>
    <property type="match status" value="2"/>
</dbReference>
<sequence>MALARKLKTPASAPSCPPTPSSPPPCPETTDRIAKLINDHPFPGRPLRPLLERHLRPPLLSPALLEAVLARLFCGHANGLKSLELFRFSLRLPGLRPTPRAFDTALHALARMRHFDGAWELLEEVRAEHPSLLTRKSLGIVLSKYAQFRSFQETMDAFDRMEKRVFAGREFGADEFNVLLKAFCAQKQVMEVRAVFRRLHSRFPPNTRTLNTLLLGFKETGNVMALDSFYHEMILRGFSPDVVSFNIRIDAYCKKGRILDALQLFEEMEKRNCLPTVQTLTTLVHGATIARNPSLARRLFDDMSERNLIPDTGAYNAFMTSLVRTKDLKSAMELMHEMEAKGVEHNDVTYCTMFWGLQKYGGVKSVCKLYREMVGKNFVPKVRTVVTLMKFFCENRRADLGLDLWSYMVGKGCCPHGHALDLLATALCCGGKVDEAYNCFKQVMERGRCPTERSFRVMEGSLVQGGEAKKLEELKMMMLRLQNVGLPSLEQAFGCSSESALV</sequence>
<dbReference type="Pfam" id="PF01535">
    <property type="entry name" value="PPR"/>
    <property type="match status" value="3"/>
</dbReference>
<name>A0A1D1YU34_9ARAE</name>
<gene>
    <name evidence="5" type="primary">At3g61360_0</name>
    <name evidence="5" type="ORF">g.8373</name>
</gene>
<proteinExistence type="inferred from homology"/>
<reference evidence="5" key="1">
    <citation type="submission" date="2015-07" db="EMBL/GenBank/DDBJ databases">
        <title>Transcriptome Assembly of Anthurium amnicola.</title>
        <authorList>
            <person name="Suzuki J."/>
        </authorList>
    </citation>
    <scope>NUCLEOTIDE SEQUENCE</scope>
</reference>
<organism evidence="5">
    <name type="scientific">Anthurium amnicola</name>
    <dbReference type="NCBI Taxonomy" id="1678845"/>
    <lineage>
        <taxon>Eukaryota</taxon>
        <taxon>Viridiplantae</taxon>
        <taxon>Streptophyta</taxon>
        <taxon>Embryophyta</taxon>
        <taxon>Tracheophyta</taxon>
        <taxon>Spermatophyta</taxon>
        <taxon>Magnoliopsida</taxon>
        <taxon>Liliopsida</taxon>
        <taxon>Araceae</taxon>
        <taxon>Pothoideae</taxon>
        <taxon>Potheae</taxon>
        <taxon>Anthurium</taxon>
    </lineage>
</organism>
<keyword evidence="2" id="KW-0677">Repeat</keyword>
<evidence type="ECO:0000256" key="2">
    <source>
        <dbReference type="ARBA" id="ARBA00022737"/>
    </source>
</evidence>
<accession>A0A1D1YU34</accession>
<feature type="region of interest" description="Disordered" evidence="4">
    <location>
        <begin position="1"/>
        <end position="31"/>
    </location>
</feature>
<dbReference type="PANTHER" id="PTHR47939">
    <property type="entry name" value="MEMBRANE-ASSOCIATED SALT-INDUCIBLE PROTEIN-LIKE"/>
    <property type="match status" value="1"/>
</dbReference>
<comment type="similarity">
    <text evidence="1">Belongs to the PPR family. P subfamily.</text>
</comment>
<dbReference type="InterPro" id="IPR002885">
    <property type="entry name" value="PPR_rpt"/>
</dbReference>
<dbReference type="AlphaFoldDB" id="A0A1D1YU34"/>
<dbReference type="Gene3D" id="1.25.40.10">
    <property type="entry name" value="Tetratricopeptide repeat domain"/>
    <property type="match status" value="3"/>
</dbReference>